<reference evidence="8 9" key="1">
    <citation type="journal article" date="2019" name="Emerg. Microbes Infect.">
        <title>Comprehensive subspecies identification of 175 nontuberculous mycobacteria species based on 7547 genomic profiles.</title>
        <authorList>
            <person name="Matsumoto Y."/>
            <person name="Kinjo T."/>
            <person name="Motooka D."/>
            <person name="Nabeya D."/>
            <person name="Jung N."/>
            <person name="Uechi K."/>
            <person name="Horii T."/>
            <person name="Iida T."/>
            <person name="Fujita J."/>
            <person name="Nakamura S."/>
        </authorList>
    </citation>
    <scope>NUCLEOTIDE SEQUENCE [LARGE SCALE GENOMIC DNA]</scope>
    <source>
        <strain evidence="8 9">JCM 12603</strain>
    </source>
</reference>
<evidence type="ECO:0000256" key="4">
    <source>
        <dbReference type="ARBA" id="ARBA00023136"/>
    </source>
</evidence>
<gene>
    <name evidence="8" type="primary">pstC_1</name>
    <name evidence="8" type="ORF">MPOR_47770</name>
</gene>
<dbReference type="Gene3D" id="1.10.3720.10">
    <property type="entry name" value="MetI-like"/>
    <property type="match status" value="1"/>
</dbReference>
<dbReference type="InterPro" id="IPR011864">
    <property type="entry name" value="Phosphate_PstC"/>
</dbReference>
<feature type="transmembrane region" description="Helical" evidence="5">
    <location>
        <begin position="87"/>
        <end position="116"/>
    </location>
</feature>
<dbReference type="AlphaFoldDB" id="A0A6N4VGJ1"/>
<comment type="similarity">
    <text evidence="6">Belongs to the binding-protein-dependent transport system permease family. CysTW subfamily.</text>
</comment>
<evidence type="ECO:0000256" key="3">
    <source>
        <dbReference type="ARBA" id="ARBA00022989"/>
    </source>
</evidence>
<feature type="transmembrane region" description="Helical" evidence="5">
    <location>
        <begin position="220"/>
        <end position="241"/>
    </location>
</feature>
<keyword evidence="6" id="KW-0592">Phosphate transport</keyword>
<keyword evidence="5" id="KW-0813">Transport</keyword>
<comment type="function">
    <text evidence="6">Part of the binding-protein-dependent transport system for phosphate; probably responsible for the translocation of the substrate across the membrane.</text>
</comment>
<dbReference type="RefSeq" id="WP_197746555.1">
    <property type="nucleotide sequence ID" value="NZ_AP022570.1"/>
</dbReference>
<dbReference type="GO" id="GO:0006817">
    <property type="term" value="P:phosphate ion transport"/>
    <property type="evidence" value="ECO:0007669"/>
    <property type="project" value="UniProtKB-KW"/>
</dbReference>
<dbReference type="GO" id="GO:0005886">
    <property type="term" value="C:plasma membrane"/>
    <property type="evidence" value="ECO:0007669"/>
    <property type="project" value="UniProtKB-SubCell"/>
</dbReference>
<dbReference type="PANTHER" id="PTHR42727">
    <property type="entry name" value="PHOSPHATE TRANSPORT SYSTEM PERMEASE PROTEIN"/>
    <property type="match status" value="1"/>
</dbReference>
<keyword evidence="4 5" id="KW-0472">Membrane</keyword>
<name>A0A6N4VGJ1_9MYCO</name>
<accession>A0A6N4VGJ1</accession>
<dbReference type="InterPro" id="IPR035906">
    <property type="entry name" value="MetI-like_sf"/>
</dbReference>
<dbReference type="InterPro" id="IPR000515">
    <property type="entry name" value="MetI-like"/>
</dbReference>
<dbReference type="GO" id="GO:0005315">
    <property type="term" value="F:phosphate transmembrane transporter activity"/>
    <property type="evidence" value="ECO:0007669"/>
    <property type="project" value="InterPro"/>
</dbReference>
<evidence type="ECO:0000259" key="7">
    <source>
        <dbReference type="PROSITE" id="PS50928"/>
    </source>
</evidence>
<keyword evidence="3 5" id="KW-1133">Transmembrane helix</keyword>
<dbReference type="Pfam" id="PF00528">
    <property type="entry name" value="BPD_transp_1"/>
    <property type="match status" value="1"/>
</dbReference>
<dbReference type="KEGG" id="mpof:MPOR_47770"/>
<dbReference type="EMBL" id="AP022570">
    <property type="protein sequence ID" value="BBX53751.1"/>
    <property type="molecule type" value="Genomic_DNA"/>
</dbReference>
<feature type="transmembrane region" description="Helical" evidence="5">
    <location>
        <begin position="137"/>
        <end position="156"/>
    </location>
</feature>
<organism evidence="8 9">
    <name type="scientific">Mycolicibacterium poriferae</name>
    <dbReference type="NCBI Taxonomy" id="39694"/>
    <lineage>
        <taxon>Bacteria</taxon>
        <taxon>Bacillati</taxon>
        <taxon>Actinomycetota</taxon>
        <taxon>Actinomycetes</taxon>
        <taxon>Mycobacteriales</taxon>
        <taxon>Mycobacteriaceae</taxon>
        <taxon>Mycolicibacterium</taxon>
    </lineage>
</organism>
<dbReference type="NCBIfam" id="TIGR02138">
    <property type="entry name" value="phosphate_pstC"/>
    <property type="match status" value="1"/>
</dbReference>
<dbReference type="CDD" id="cd06261">
    <property type="entry name" value="TM_PBP2"/>
    <property type="match status" value="1"/>
</dbReference>
<evidence type="ECO:0000313" key="8">
    <source>
        <dbReference type="EMBL" id="BBX53751.1"/>
    </source>
</evidence>
<feature type="transmembrane region" description="Helical" evidence="5">
    <location>
        <begin position="290"/>
        <end position="312"/>
    </location>
</feature>
<keyword evidence="6" id="KW-1003">Cell membrane</keyword>
<proteinExistence type="inferred from homology"/>
<keyword evidence="2 5" id="KW-0812">Transmembrane</keyword>
<dbReference type="PANTHER" id="PTHR42727:SF1">
    <property type="entry name" value="PHOSPHATE TRANSPORT SYSTEM PERMEASE"/>
    <property type="match status" value="1"/>
</dbReference>
<evidence type="ECO:0000313" key="9">
    <source>
        <dbReference type="Proteomes" id="UP000466785"/>
    </source>
</evidence>
<sequence>MVSRDTLTAADLARRDRPPQLQGKPRYGEKIIKAMLAVCAALSVATTVAIVVSLVGPALQFFQTVAPLDFLFGTRWSPSFVPESFGVLPLIAGTLSVVLWGLLAAIPLGLGAAIYLSEYAPDWVRKIVKPILEVLEGVPTVAFGFFAFSFITPLLQDHWPEFLGQGPNVFNAGAAGLAIGLLIVPIIASISHDAMSAVPQGLRNGAYALGASRARVSVRVVFPAALSGIVAAIVLGVSRAIGETMVVLMAAGNSPNLDITFTESIQAMTAYIGVTATGDIATGTIEYDTIFAVGLLLFVMTLAMNAISIRLVRKYRQVYE</sequence>
<dbReference type="PROSITE" id="PS50928">
    <property type="entry name" value="ABC_TM1"/>
    <property type="match status" value="1"/>
</dbReference>
<evidence type="ECO:0000256" key="6">
    <source>
        <dbReference type="RuleBase" id="RU363054"/>
    </source>
</evidence>
<feature type="transmembrane region" description="Helical" evidence="5">
    <location>
        <begin position="34"/>
        <end position="59"/>
    </location>
</feature>
<dbReference type="SUPFAM" id="SSF161098">
    <property type="entry name" value="MetI-like"/>
    <property type="match status" value="1"/>
</dbReference>
<evidence type="ECO:0000256" key="2">
    <source>
        <dbReference type="ARBA" id="ARBA00022692"/>
    </source>
</evidence>
<evidence type="ECO:0000256" key="5">
    <source>
        <dbReference type="RuleBase" id="RU363032"/>
    </source>
</evidence>
<evidence type="ECO:0000256" key="1">
    <source>
        <dbReference type="ARBA" id="ARBA00004141"/>
    </source>
</evidence>
<dbReference type="Proteomes" id="UP000466785">
    <property type="component" value="Chromosome"/>
</dbReference>
<keyword evidence="9" id="KW-1185">Reference proteome</keyword>
<feature type="transmembrane region" description="Helical" evidence="5">
    <location>
        <begin position="168"/>
        <end position="188"/>
    </location>
</feature>
<feature type="domain" description="ABC transmembrane type-1" evidence="7">
    <location>
        <begin position="91"/>
        <end position="308"/>
    </location>
</feature>
<protein>
    <recommendedName>
        <fullName evidence="6">Phosphate transport system permease protein</fullName>
    </recommendedName>
</protein>
<comment type="subcellular location">
    <subcellularLocation>
        <location evidence="5">Cell membrane</location>
        <topology evidence="5">Multi-pass membrane protein</topology>
    </subcellularLocation>
    <subcellularLocation>
        <location evidence="1">Membrane</location>
        <topology evidence="1">Multi-pass membrane protein</topology>
    </subcellularLocation>
</comment>